<evidence type="ECO:0000313" key="5">
    <source>
        <dbReference type="Proteomes" id="UP001141552"/>
    </source>
</evidence>
<dbReference type="Pfam" id="PF00646">
    <property type="entry name" value="F-box"/>
    <property type="match status" value="1"/>
</dbReference>
<protein>
    <recommendedName>
        <fullName evidence="3">F-box domain-containing protein</fullName>
    </recommendedName>
</protein>
<keyword evidence="2" id="KW-0732">Signal</keyword>
<dbReference type="EMBL" id="JAKUCV010002537">
    <property type="protein sequence ID" value="KAJ4842262.1"/>
    <property type="molecule type" value="Genomic_DNA"/>
</dbReference>
<dbReference type="AlphaFoldDB" id="A0A9Q0G2Y6"/>
<feature type="domain" description="F-box" evidence="3">
    <location>
        <begin position="41"/>
        <end position="68"/>
    </location>
</feature>
<feature type="signal peptide" evidence="2">
    <location>
        <begin position="1"/>
        <end position="18"/>
    </location>
</feature>
<reference evidence="4" key="1">
    <citation type="submission" date="2022-02" db="EMBL/GenBank/DDBJ databases">
        <authorList>
            <person name="Henning P.M."/>
            <person name="McCubbin A.G."/>
            <person name="Shore J.S."/>
        </authorList>
    </citation>
    <scope>NUCLEOTIDE SEQUENCE</scope>
    <source>
        <strain evidence="4">F60SS</strain>
        <tissue evidence="4">Leaves</tissue>
    </source>
</reference>
<evidence type="ECO:0000256" key="2">
    <source>
        <dbReference type="SAM" id="SignalP"/>
    </source>
</evidence>
<dbReference type="Gene3D" id="1.20.1280.50">
    <property type="match status" value="1"/>
</dbReference>
<sequence>MPLSCWSVICFIWQKLVGESSECNCNCNNQNVDWESLPDDLSRLPAQYVHECRKVCKRWHALTSTPSFIELQLARTTPTLLAAFLSTILSFVFLVQRTKVIRPKCANK</sequence>
<reference evidence="4" key="2">
    <citation type="journal article" date="2023" name="Plants (Basel)">
        <title>Annotation of the Turnera subulata (Passifloraceae) Draft Genome Reveals the S-Locus Evolved after the Divergence of Turneroideae from Passifloroideae in a Stepwise Manner.</title>
        <authorList>
            <person name="Henning P.M."/>
            <person name="Roalson E.H."/>
            <person name="Mir W."/>
            <person name="McCubbin A.G."/>
            <person name="Shore J.S."/>
        </authorList>
    </citation>
    <scope>NUCLEOTIDE SEQUENCE</scope>
    <source>
        <strain evidence="4">F60SS</strain>
    </source>
</reference>
<dbReference type="OrthoDB" id="1845982at2759"/>
<name>A0A9Q0G2Y6_9ROSI</name>
<keyword evidence="5" id="KW-1185">Reference proteome</keyword>
<organism evidence="4 5">
    <name type="scientific">Turnera subulata</name>
    <dbReference type="NCBI Taxonomy" id="218843"/>
    <lineage>
        <taxon>Eukaryota</taxon>
        <taxon>Viridiplantae</taxon>
        <taxon>Streptophyta</taxon>
        <taxon>Embryophyta</taxon>
        <taxon>Tracheophyta</taxon>
        <taxon>Spermatophyta</taxon>
        <taxon>Magnoliopsida</taxon>
        <taxon>eudicotyledons</taxon>
        <taxon>Gunneridae</taxon>
        <taxon>Pentapetalae</taxon>
        <taxon>rosids</taxon>
        <taxon>fabids</taxon>
        <taxon>Malpighiales</taxon>
        <taxon>Passifloraceae</taxon>
        <taxon>Turnera</taxon>
    </lineage>
</organism>
<evidence type="ECO:0000259" key="3">
    <source>
        <dbReference type="Pfam" id="PF00646"/>
    </source>
</evidence>
<feature type="transmembrane region" description="Helical" evidence="1">
    <location>
        <begin position="76"/>
        <end position="95"/>
    </location>
</feature>
<keyword evidence="1" id="KW-1133">Transmembrane helix</keyword>
<comment type="caution">
    <text evidence="4">The sequence shown here is derived from an EMBL/GenBank/DDBJ whole genome shotgun (WGS) entry which is preliminary data.</text>
</comment>
<keyword evidence="1" id="KW-0472">Membrane</keyword>
<proteinExistence type="predicted"/>
<dbReference type="InterPro" id="IPR036047">
    <property type="entry name" value="F-box-like_dom_sf"/>
</dbReference>
<evidence type="ECO:0000313" key="4">
    <source>
        <dbReference type="EMBL" id="KAJ4842262.1"/>
    </source>
</evidence>
<accession>A0A9Q0G2Y6</accession>
<dbReference type="SUPFAM" id="SSF81383">
    <property type="entry name" value="F-box domain"/>
    <property type="match status" value="1"/>
</dbReference>
<dbReference type="Proteomes" id="UP001141552">
    <property type="component" value="Unassembled WGS sequence"/>
</dbReference>
<gene>
    <name evidence="4" type="ORF">Tsubulata_025317</name>
</gene>
<feature type="chain" id="PRO_5040218172" description="F-box domain-containing protein" evidence="2">
    <location>
        <begin position="19"/>
        <end position="108"/>
    </location>
</feature>
<dbReference type="InterPro" id="IPR001810">
    <property type="entry name" value="F-box_dom"/>
</dbReference>
<evidence type="ECO:0000256" key="1">
    <source>
        <dbReference type="SAM" id="Phobius"/>
    </source>
</evidence>
<keyword evidence="1" id="KW-0812">Transmembrane</keyword>